<sequence>MTDADGCPDDDMGACVDDCAACVGESVDLPEAHAAAEPITASAARPEIAVRTKVCLVTALCLMR</sequence>
<name>A0A1A0VXN9_MYCPR</name>
<evidence type="ECO:0000313" key="1">
    <source>
        <dbReference type="EMBL" id="OBB87946.1"/>
    </source>
</evidence>
<protein>
    <submittedName>
        <fullName evidence="1">Uncharacterized protein</fullName>
    </submittedName>
</protein>
<dbReference type="AlphaFoldDB" id="A0A1A0VXN9"/>
<dbReference type="EMBL" id="LZSY01000118">
    <property type="protein sequence ID" value="OBB87946.1"/>
    <property type="molecule type" value="Genomic_DNA"/>
</dbReference>
<dbReference type="Proteomes" id="UP000094008">
    <property type="component" value="Unassembled WGS sequence"/>
</dbReference>
<comment type="caution">
    <text evidence="1">The sequence shown here is derived from an EMBL/GenBank/DDBJ whole genome shotgun (WGS) entry which is preliminary data.</text>
</comment>
<organism evidence="1 2">
    <name type="scientific">Mycolicibacterium peregrinum</name>
    <name type="common">Mycobacterium peregrinum</name>
    <dbReference type="NCBI Taxonomy" id="43304"/>
    <lineage>
        <taxon>Bacteria</taxon>
        <taxon>Bacillati</taxon>
        <taxon>Actinomycetota</taxon>
        <taxon>Actinomycetes</taxon>
        <taxon>Mycobacteriales</taxon>
        <taxon>Mycobacteriaceae</taxon>
        <taxon>Mycolicibacterium</taxon>
    </lineage>
</organism>
<evidence type="ECO:0000313" key="2">
    <source>
        <dbReference type="Proteomes" id="UP000094008"/>
    </source>
</evidence>
<proteinExistence type="predicted"/>
<reference evidence="2" key="1">
    <citation type="submission" date="2016-06" db="EMBL/GenBank/DDBJ databases">
        <authorList>
            <person name="Sutton G."/>
            <person name="Brinkac L."/>
            <person name="Sanka R."/>
            <person name="Adams M."/>
            <person name="Lau E."/>
            <person name="Mehaffy C."/>
            <person name="Tameris M."/>
            <person name="Hatherill M."/>
            <person name="Hanekom W."/>
            <person name="Mahomed H."/>
            <person name="Mcshane H."/>
        </authorList>
    </citation>
    <scope>NUCLEOTIDE SEQUENCE [LARGE SCALE GENOMIC DNA]</scope>
    <source>
        <strain evidence="2">852002-10433_SCH5171157</strain>
    </source>
</reference>
<accession>A0A1A0VXN9</accession>
<gene>
    <name evidence="1" type="ORF">A5779_32120</name>
</gene>